<organism evidence="1">
    <name type="scientific">Arundo donax</name>
    <name type="common">Giant reed</name>
    <name type="synonym">Donax arundinaceus</name>
    <dbReference type="NCBI Taxonomy" id="35708"/>
    <lineage>
        <taxon>Eukaryota</taxon>
        <taxon>Viridiplantae</taxon>
        <taxon>Streptophyta</taxon>
        <taxon>Embryophyta</taxon>
        <taxon>Tracheophyta</taxon>
        <taxon>Spermatophyta</taxon>
        <taxon>Magnoliopsida</taxon>
        <taxon>Liliopsida</taxon>
        <taxon>Poales</taxon>
        <taxon>Poaceae</taxon>
        <taxon>PACMAD clade</taxon>
        <taxon>Arundinoideae</taxon>
        <taxon>Arundineae</taxon>
        <taxon>Arundo</taxon>
    </lineage>
</organism>
<reference evidence="1" key="1">
    <citation type="submission" date="2014-09" db="EMBL/GenBank/DDBJ databases">
        <authorList>
            <person name="Magalhaes I.L.F."/>
            <person name="Oliveira U."/>
            <person name="Santos F.R."/>
            <person name="Vidigal T.H.D.A."/>
            <person name="Brescovit A.D."/>
            <person name="Santos A.J."/>
        </authorList>
    </citation>
    <scope>NUCLEOTIDE SEQUENCE</scope>
    <source>
        <tissue evidence="1">Shoot tissue taken approximately 20 cm above the soil surface</tissue>
    </source>
</reference>
<reference evidence="1" key="2">
    <citation type="journal article" date="2015" name="Data Brief">
        <title>Shoot transcriptome of the giant reed, Arundo donax.</title>
        <authorList>
            <person name="Barrero R.A."/>
            <person name="Guerrero F.D."/>
            <person name="Moolhuijzen P."/>
            <person name="Goolsby J.A."/>
            <person name="Tidwell J."/>
            <person name="Bellgard S.E."/>
            <person name="Bellgard M.I."/>
        </authorList>
    </citation>
    <scope>NUCLEOTIDE SEQUENCE</scope>
    <source>
        <tissue evidence="1">Shoot tissue taken approximately 20 cm above the soil surface</tissue>
    </source>
</reference>
<name>A0A0A9F788_ARUDO</name>
<protein>
    <submittedName>
        <fullName evidence="1">Sad1</fullName>
    </submittedName>
</protein>
<dbReference type="AlphaFoldDB" id="A0A0A9F788"/>
<proteinExistence type="predicted"/>
<evidence type="ECO:0000313" key="1">
    <source>
        <dbReference type="EMBL" id="JAE04093.1"/>
    </source>
</evidence>
<dbReference type="EMBL" id="GBRH01193803">
    <property type="protein sequence ID" value="JAE04093.1"/>
    <property type="molecule type" value="Transcribed_RNA"/>
</dbReference>
<sequence>MSSNSSTVGCPDADVFVAFSIPNVRYPPNLGANTLDIKPLSLITSPIIGT</sequence>
<accession>A0A0A9F788</accession>